<comment type="similarity">
    <text evidence="2 5">Belongs to the ETF beta-subunit/FixA family.</text>
</comment>
<dbReference type="SUPFAM" id="SSF52402">
    <property type="entry name" value="Adenine nucleotide alpha hydrolases-like"/>
    <property type="match status" value="1"/>
</dbReference>
<protein>
    <recommendedName>
        <fullName evidence="5">Electron transfer flavoprotein subunit beta</fullName>
        <shortName evidence="5">Beta-ETF</shortName>
    </recommendedName>
</protein>
<dbReference type="SMART" id="SM00893">
    <property type="entry name" value="ETF"/>
    <property type="match status" value="1"/>
</dbReference>
<name>A0A830H880_9CHLO</name>
<dbReference type="InterPro" id="IPR014730">
    <property type="entry name" value="ETF_a/b_N"/>
</dbReference>
<comment type="subunit">
    <text evidence="5">Heterodimer of an alpha and a beta subunit.</text>
</comment>
<keyword evidence="3 5" id="KW-0813">Transport</keyword>
<dbReference type="PIRSF" id="PIRSF000090">
    <property type="entry name" value="Beta-ETF"/>
    <property type="match status" value="1"/>
</dbReference>
<keyword evidence="8" id="KW-1185">Reference proteome</keyword>
<evidence type="ECO:0000256" key="4">
    <source>
        <dbReference type="ARBA" id="ARBA00022982"/>
    </source>
</evidence>
<dbReference type="EMBL" id="BNJQ01000004">
    <property type="protein sequence ID" value="GHP02792.1"/>
    <property type="molecule type" value="Genomic_DNA"/>
</dbReference>
<evidence type="ECO:0000256" key="1">
    <source>
        <dbReference type="ARBA" id="ARBA00004305"/>
    </source>
</evidence>
<dbReference type="FunFam" id="3.40.50.620:FF:000011">
    <property type="entry name" value="Electron transfer flavoprotein subunit beta"/>
    <property type="match status" value="1"/>
</dbReference>
<sequence length="262" mass="27813">MRILCAVKRVVDYAAKIRVNAAQTNVDTSSVKMSMNPFCEIALEEALRLKEAGIATEVVAVTVGPDAAKDTLRTAMAMGADHAVHVVHESAGAGAGALPPLAVARVLSAVVDHAGPFGMVLAGKQAIDGDNNQTGQMLAALRGWPQATFASSVSVTDGGTHAVVTREVDAGLETVKVPLPAVVTTDLRLNEPRYAKLPMILKARKREIETLSAETLNVKDHVDRDQGKLHVRKVSEPPARAGGVKTKDMDEFINMLREKGVL</sequence>
<evidence type="ECO:0000256" key="2">
    <source>
        <dbReference type="ARBA" id="ARBA00007557"/>
    </source>
</evidence>
<dbReference type="CDD" id="cd01714">
    <property type="entry name" value="ETF_beta"/>
    <property type="match status" value="1"/>
</dbReference>
<dbReference type="PANTHER" id="PTHR21294:SF8">
    <property type="entry name" value="ELECTRON TRANSFER FLAVOPROTEIN SUBUNIT BETA"/>
    <property type="match status" value="1"/>
</dbReference>
<dbReference type="Proteomes" id="UP000660262">
    <property type="component" value="Unassembled WGS sequence"/>
</dbReference>
<evidence type="ECO:0000256" key="5">
    <source>
        <dbReference type="PIRNR" id="PIRNR000090"/>
    </source>
</evidence>
<dbReference type="GO" id="GO:0005759">
    <property type="term" value="C:mitochondrial matrix"/>
    <property type="evidence" value="ECO:0007669"/>
    <property type="project" value="UniProtKB-SubCell"/>
</dbReference>
<dbReference type="Gene3D" id="3.40.50.620">
    <property type="entry name" value="HUPs"/>
    <property type="match status" value="1"/>
</dbReference>
<dbReference type="Pfam" id="PF01012">
    <property type="entry name" value="ETF"/>
    <property type="match status" value="1"/>
</dbReference>
<dbReference type="OrthoDB" id="276685at2759"/>
<dbReference type="InterPro" id="IPR033948">
    <property type="entry name" value="ETF_beta_N"/>
</dbReference>
<dbReference type="InterPro" id="IPR012255">
    <property type="entry name" value="ETF_b"/>
</dbReference>
<comment type="subcellular location">
    <subcellularLocation>
        <location evidence="1 5">Mitochondrion matrix</location>
    </subcellularLocation>
</comment>
<evidence type="ECO:0000259" key="6">
    <source>
        <dbReference type="SMART" id="SM00893"/>
    </source>
</evidence>
<evidence type="ECO:0000256" key="3">
    <source>
        <dbReference type="ARBA" id="ARBA00022448"/>
    </source>
</evidence>
<reference evidence="7" key="1">
    <citation type="submission" date="2020-10" db="EMBL/GenBank/DDBJ databases">
        <title>Unveiling of a novel bifunctional photoreceptor, Dualchrome1, isolated from a cosmopolitan green alga.</title>
        <authorList>
            <person name="Suzuki S."/>
            <person name="Kawachi M."/>
        </authorList>
    </citation>
    <scope>NUCLEOTIDE SEQUENCE</scope>
    <source>
        <strain evidence="7">NIES 2893</strain>
    </source>
</reference>
<keyword evidence="5" id="KW-0496">Mitochondrion</keyword>
<feature type="domain" description="Electron transfer flavoprotein alpha/beta-subunit N-terminal" evidence="6">
    <location>
        <begin position="23"/>
        <end position="220"/>
    </location>
</feature>
<dbReference type="GO" id="GO:0009055">
    <property type="term" value="F:electron transfer activity"/>
    <property type="evidence" value="ECO:0007669"/>
    <property type="project" value="InterPro"/>
</dbReference>
<accession>A0A830H880</accession>
<gene>
    <name evidence="7" type="ORF">PPROV_000154700</name>
</gene>
<dbReference type="GO" id="GO:0046395">
    <property type="term" value="P:carboxylic acid catabolic process"/>
    <property type="evidence" value="ECO:0007669"/>
    <property type="project" value="UniProtKB-ARBA"/>
</dbReference>
<dbReference type="AlphaFoldDB" id="A0A830H880"/>
<evidence type="ECO:0000313" key="7">
    <source>
        <dbReference type="EMBL" id="GHP02792.1"/>
    </source>
</evidence>
<keyword evidence="4 5" id="KW-0249">Electron transport</keyword>
<dbReference type="PANTHER" id="PTHR21294">
    <property type="entry name" value="ELECTRON TRANSFER FLAVOPROTEIN BETA-SUBUNIT"/>
    <property type="match status" value="1"/>
</dbReference>
<proteinExistence type="inferred from homology"/>
<dbReference type="InterPro" id="IPR014729">
    <property type="entry name" value="Rossmann-like_a/b/a_fold"/>
</dbReference>
<comment type="caution">
    <text evidence="7">The sequence shown here is derived from an EMBL/GenBank/DDBJ whole genome shotgun (WGS) entry which is preliminary data.</text>
</comment>
<comment type="function">
    <text evidence="5">The electron transfer flavoprotein serves as a specific electron acceptor for several dehydrogenases, including five acyl-CoA dehydrogenases, glutaryl-CoA and sarcosine dehydrogenase. It transfers the electrons to the main mitochondrial respiratory chain via ETF-ubiquinone oxidoreductase (ETF dehydrogenase).</text>
</comment>
<organism evidence="7 8">
    <name type="scientific">Pycnococcus provasolii</name>
    <dbReference type="NCBI Taxonomy" id="41880"/>
    <lineage>
        <taxon>Eukaryota</taxon>
        <taxon>Viridiplantae</taxon>
        <taxon>Chlorophyta</taxon>
        <taxon>Pseudoscourfieldiophyceae</taxon>
        <taxon>Pseudoscourfieldiales</taxon>
        <taxon>Pycnococcaceae</taxon>
        <taxon>Pycnococcus</taxon>
    </lineage>
</organism>
<evidence type="ECO:0000313" key="8">
    <source>
        <dbReference type="Proteomes" id="UP000660262"/>
    </source>
</evidence>